<gene>
    <name evidence="4" type="ORF">AAH17_02715</name>
    <name evidence="5" type="ORF">AAH24_05670</name>
    <name evidence="2" type="ORF">BVH53_06050</name>
    <name evidence="3" type="ORF">CX802_00870</name>
</gene>
<evidence type="ECO:0000313" key="4">
    <source>
        <dbReference type="EMBL" id="EAK0452576.1"/>
    </source>
</evidence>
<proteinExistence type="predicted"/>
<keyword evidence="1" id="KW-0732">Signal</keyword>
<comment type="caution">
    <text evidence="5">The sequence shown here is derived from an EMBL/GenBank/DDBJ whole genome shotgun (WGS) entry which is preliminary data.</text>
</comment>
<dbReference type="GeneID" id="61063990"/>
<dbReference type="EMBL" id="AABTCC010000001">
    <property type="protein sequence ID" value="EAI8858400.1"/>
    <property type="molecule type" value="Genomic_DNA"/>
</dbReference>
<name>A0A5L4IFA2_CAMFE</name>
<evidence type="ECO:0000313" key="3">
    <source>
        <dbReference type="EMBL" id="EAI8858400.1"/>
    </source>
</evidence>
<dbReference type="InterPro" id="IPR007332">
    <property type="entry name" value="DUF411"/>
</dbReference>
<keyword evidence="6" id="KW-1185">Reference proteome</keyword>
<feature type="signal peptide" evidence="1">
    <location>
        <begin position="1"/>
        <end position="19"/>
    </location>
</feature>
<dbReference type="RefSeq" id="WP_002848137.1">
    <property type="nucleotide sequence ID" value="NZ_AABUZP020000066.1"/>
</dbReference>
<sequence>MKIASLFIGTTLLATTAFSADIDVYKTPECGCCSNWSKAMEKNGFSTKEYKTNDIMNIKHNAGVPDELSSCHTALVGGYAIEGHVPAAEIKKLLSQKPDDVIGISVPGMPIGSPGMEQDGIEETYKIIAFYKDGSQKVWATYKGSDEIK</sequence>
<dbReference type="AlphaFoldDB" id="A0A5L4IFA2"/>
<reference evidence="5 7" key="1">
    <citation type="submission" date="2018-05" db="EMBL/GenBank/DDBJ databases">
        <authorList>
            <consortium name="PulseNet: The National Subtyping Network for Foodborne Disease Surveillance"/>
            <person name="Tarr C.L."/>
            <person name="Trees E."/>
            <person name="Katz L.S."/>
            <person name="Carleton-Romer H.A."/>
            <person name="Stroika S."/>
            <person name="Kucerova Z."/>
            <person name="Roache K.F."/>
            <person name="Sabol A.L."/>
            <person name="Besser J."/>
            <person name="Gerner-Smidt P."/>
        </authorList>
    </citation>
    <scope>NUCLEOTIDE SEQUENCE</scope>
    <source>
        <strain evidence="4">2014D-0197</strain>
        <strain evidence="2 7">2016D-0221</strain>
        <strain evidence="5">D4313</strain>
        <strain evidence="3 6">PNUSAC001503</strain>
    </source>
</reference>
<evidence type="ECO:0000313" key="2">
    <source>
        <dbReference type="EMBL" id="EAI5408258.1"/>
    </source>
</evidence>
<accession>A0A5L4IFA2</accession>
<dbReference type="OMA" id="CKAWISH"/>
<dbReference type="Proteomes" id="UP000535509">
    <property type="component" value="Unassembled WGS sequence"/>
</dbReference>
<dbReference type="EMBL" id="AACCXK010000003">
    <property type="protein sequence ID" value="EAK0452576.1"/>
    <property type="molecule type" value="Genomic_DNA"/>
</dbReference>
<protein>
    <submittedName>
        <fullName evidence="5">DUF411 domain-containing protein</fullName>
    </submittedName>
</protein>
<dbReference type="EMBL" id="AABQDW010000009">
    <property type="protein sequence ID" value="EAI5408258.1"/>
    <property type="molecule type" value="Genomic_DNA"/>
</dbReference>
<evidence type="ECO:0000313" key="7">
    <source>
        <dbReference type="Proteomes" id="UP000557842"/>
    </source>
</evidence>
<organism evidence="5">
    <name type="scientific">Campylobacter fetus</name>
    <dbReference type="NCBI Taxonomy" id="196"/>
    <lineage>
        <taxon>Bacteria</taxon>
        <taxon>Pseudomonadati</taxon>
        <taxon>Campylobacterota</taxon>
        <taxon>Epsilonproteobacteria</taxon>
        <taxon>Campylobacterales</taxon>
        <taxon>Campylobacteraceae</taxon>
        <taxon>Campylobacter</taxon>
    </lineage>
</organism>
<dbReference type="EMBL" id="AACCXM010000003">
    <property type="protein sequence ID" value="EAK0468852.1"/>
    <property type="molecule type" value="Genomic_DNA"/>
</dbReference>
<dbReference type="Pfam" id="PF04214">
    <property type="entry name" value="DUF411"/>
    <property type="match status" value="1"/>
</dbReference>
<dbReference type="Proteomes" id="UP000557842">
    <property type="component" value="Unassembled WGS sequence"/>
</dbReference>
<feature type="chain" id="PRO_5044621690" evidence="1">
    <location>
        <begin position="20"/>
        <end position="149"/>
    </location>
</feature>
<evidence type="ECO:0000313" key="5">
    <source>
        <dbReference type="EMBL" id="EAK0468852.1"/>
    </source>
</evidence>
<evidence type="ECO:0000256" key="1">
    <source>
        <dbReference type="SAM" id="SignalP"/>
    </source>
</evidence>
<evidence type="ECO:0000313" key="6">
    <source>
        <dbReference type="Proteomes" id="UP000535509"/>
    </source>
</evidence>